<dbReference type="PANTHER" id="PTHR30346">
    <property type="entry name" value="TRANSCRIPTIONAL DUAL REGULATOR HCAR-RELATED"/>
    <property type="match status" value="1"/>
</dbReference>
<dbReference type="InterPro" id="IPR036390">
    <property type="entry name" value="WH_DNA-bd_sf"/>
</dbReference>
<organism evidence="6 7">
    <name type="scientific">Paraburkholderia bannensis</name>
    <dbReference type="NCBI Taxonomy" id="765414"/>
    <lineage>
        <taxon>Bacteria</taxon>
        <taxon>Pseudomonadati</taxon>
        <taxon>Pseudomonadota</taxon>
        <taxon>Betaproteobacteria</taxon>
        <taxon>Burkholderiales</taxon>
        <taxon>Burkholderiaceae</taxon>
        <taxon>Paraburkholderia</taxon>
    </lineage>
</organism>
<dbReference type="FunFam" id="1.10.10.10:FF:000001">
    <property type="entry name" value="LysR family transcriptional regulator"/>
    <property type="match status" value="1"/>
</dbReference>
<dbReference type="PRINTS" id="PR00039">
    <property type="entry name" value="HTHLYSR"/>
</dbReference>
<evidence type="ECO:0000256" key="3">
    <source>
        <dbReference type="ARBA" id="ARBA00023125"/>
    </source>
</evidence>
<dbReference type="Pfam" id="PF00126">
    <property type="entry name" value="HTH_1"/>
    <property type="match status" value="1"/>
</dbReference>
<reference evidence="6 7" key="1">
    <citation type="submission" date="2020-08" db="EMBL/GenBank/DDBJ databases">
        <title>Above-ground endophytic microbial communities from plants in different locations in the United States.</title>
        <authorList>
            <person name="Frank C."/>
        </authorList>
    </citation>
    <scope>NUCLEOTIDE SEQUENCE [LARGE SCALE GENOMIC DNA]</scope>
    <source>
        <strain evidence="6 7">WP4_2_2</strain>
    </source>
</reference>
<evidence type="ECO:0000256" key="1">
    <source>
        <dbReference type="ARBA" id="ARBA00009437"/>
    </source>
</evidence>
<keyword evidence="4" id="KW-0804">Transcription</keyword>
<dbReference type="InterPro" id="IPR036388">
    <property type="entry name" value="WH-like_DNA-bd_sf"/>
</dbReference>
<evidence type="ECO:0000256" key="4">
    <source>
        <dbReference type="ARBA" id="ARBA00023163"/>
    </source>
</evidence>
<dbReference type="Gene3D" id="1.10.10.10">
    <property type="entry name" value="Winged helix-like DNA-binding domain superfamily/Winged helix DNA-binding domain"/>
    <property type="match status" value="1"/>
</dbReference>
<dbReference type="AlphaFoldDB" id="A0A7W9TVX0"/>
<keyword evidence="7" id="KW-1185">Reference proteome</keyword>
<gene>
    <name evidence="6" type="ORF">F4827_002168</name>
</gene>
<dbReference type="CDD" id="cd08414">
    <property type="entry name" value="PBP2_LTTR_aromatics_like"/>
    <property type="match status" value="1"/>
</dbReference>
<dbReference type="RefSeq" id="WP_183723887.1">
    <property type="nucleotide sequence ID" value="NZ_JACHBW010000005.1"/>
</dbReference>
<accession>A0A7W9TVX0</accession>
<dbReference type="PANTHER" id="PTHR30346:SF0">
    <property type="entry name" value="HCA OPERON TRANSCRIPTIONAL ACTIVATOR HCAR"/>
    <property type="match status" value="1"/>
</dbReference>
<dbReference type="Pfam" id="PF03466">
    <property type="entry name" value="LysR_substrate"/>
    <property type="match status" value="1"/>
</dbReference>
<protein>
    <submittedName>
        <fullName evidence="6">DNA-binding transcriptional LysR family regulator</fullName>
    </submittedName>
</protein>
<dbReference type="GO" id="GO:0003700">
    <property type="term" value="F:DNA-binding transcription factor activity"/>
    <property type="evidence" value="ECO:0007669"/>
    <property type="project" value="InterPro"/>
</dbReference>
<dbReference type="Gene3D" id="3.40.190.10">
    <property type="entry name" value="Periplasmic binding protein-like II"/>
    <property type="match status" value="2"/>
</dbReference>
<feature type="domain" description="HTH lysR-type" evidence="5">
    <location>
        <begin position="2"/>
        <end position="59"/>
    </location>
</feature>
<keyword evidence="3 6" id="KW-0238">DNA-binding</keyword>
<sequence>MLDLRRLRYFVTVADELHFGRAADRLHMAQPPLTRQISALETELGLRLFERSTRNVTLTPEGAQFLDHARRVLDAAASAQTSAQRLASGASGRLAIGYTSSIPMSRAFSEIVREFGRAAPEVELSFREVASVDHHRQIAAGVLDIAFGWAAPQAVPPEIAQRVLAREALVAAVPSGSDHAAHDAIDFAALAHEAFISYPPGQGAALNAALYRLCTKTGFTPRLGPTATQVATLVALVAAERGVAIVPASVAALQMPGVRYVPLANEAPLEQTLLWRADDASRCALRFVEFAHDSVNLGSSGGSSGGSSRSADRTQST</sequence>
<dbReference type="Proteomes" id="UP000571554">
    <property type="component" value="Unassembled WGS sequence"/>
</dbReference>
<keyword evidence="2" id="KW-0805">Transcription regulation</keyword>
<evidence type="ECO:0000256" key="2">
    <source>
        <dbReference type="ARBA" id="ARBA00023015"/>
    </source>
</evidence>
<dbReference type="GO" id="GO:0032993">
    <property type="term" value="C:protein-DNA complex"/>
    <property type="evidence" value="ECO:0007669"/>
    <property type="project" value="TreeGrafter"/>
</dbReference>
<dbReference type="GO" id="GO:0003677">
    <property type="term" value="F:DNA binding"/>
    <property type="evidence" value="ECO:0007669"/>
    <property type="project" value="UniProtKB-KW"/>
</dbReference>
<dbReference type="SUPFAM" id="SSF53850">
    <property type="entry name" value="Periplasmic binding protein-like II"/>
    <property type="match status" value="1"/>
</dbReference>
<evidence type="ECO:0000259" key="5">
    <source>
        <dbReference type="PROSITE" id="PS50931"/>
    </source>
</evidence>
<dbReference type="SUPFAM" id="SSF46785">
    <property type="entry name" value="Winged helix' DNA-binding domain"/>
    <property type="match status" value="1"/>
</dbReference>
<dbReference type="InterPro" id="IPR005119">
    <property type="entry name" value="LysR_subst-bd"/>
</dbReference>
<evidence type="ECO:0000313" key="7">
    <source>
        <dbReference type="Proteomes" id="UP000571554"/>
    </source>
</evidence>
<dbReference type="PROSITE" id="PS50931">
    <property type="entry name" value="HTH_LYSR"/>
    <property type="match status" value="1"/>
</dbReference>
<dbReference type="InterPro" id="IPR000847">
    <property type="entry name" value="LysR_HTH_N"/>
</dbReference>
<comment type="similarity">
    <text evidence="1">Belongs to the LysR transcriptional regulatory family.</text>
</comment>
<name>A0A7W9TVX0_9BURK</name>
<evidence type="ECO:0000313" key="6">
    <source>
        <dbReference type="EMBL" id="MBB6102319.1"/>
    </source>
</evidence>
<comment type="caution">
    <text evidence="6">The sequence shown here is derived from an EMBL/GenBank/DDBJ whole genome shotgun (WGS) entry which is preliminary data.</text>
</comment>
<proteinExistence type="inferred from homology"/>
<dbReference type="EMBL" id="JACHBW010000005">
    <property type="protein sequence ID" value="MBB6102319.1"/>
    <property type="molecule type" value="Genomic_DNA"/>
</dbReference>